<evidence type="ECO:0000313" key="2">
    <source>
        <dbReference type="EMBL" id="WTW71609.1"/>
    </source>
</evidence>
<dbReference type="AlphaFoldDB" id="A0AAU2VVE4"/>
<feature type="compositionally biased region" description="Basic and acidic residues" evidence="1">
    <location>
        <begin position="104"/>
        <end position="113"/>
    </location>
</feature>
<evidence type="ECO:0000256" key="1">
    <source>
        <dbReference type="SAM" id="MobiDB-lite"/>
    </source>
</evidence>
<reference evidence="2" key="1">
    <citation type="submission" date="2022-10" db="EMBL/GenBank/DDBJ databases">
        <title>The complete genomes of actinobacterial strains from the NBC collection.</title>
        <authorList>
            <person name="Joergensen T.S."/>
            <person name="Alvarez Arevalo M."/>
            <person name="Sterndorff E.B."/>
            <person name="Faurdal D."/>
            <person name="Vuksanovic O."/>
            <person name="Mourched A.-S."/>
            <person name="Charusanti P."/>
            <person name="Shaw S."/>
            <person name="Blin K."/>
            <person name="Weber T."/>
        </authorList>
    </citation>
    <scope>NUCLEOTIDE SEQUENCE</scope>
    <source>
        <strain evidence="2">NBC_00008</strain>
    </source>
</reference>
<sequence>MSTNSAGPVSASELRRRVRAAEAVKAKTREMAAEHALTAREAAVKAAKAKEEADVTAREAAAVVLRLFDNDAELVSELLGVPAEELEREAKPVTAARAKEIIESLRARAERPRTTRTRKPRADAADASSSTSGAPAPVVTADDSRADAA</sequence>
<dbReference type="EMBL" id="CP108313">
    <property type="protein sequence ID" value="WTW71609.1"/>
    <property type="molecule type" value="Genomic_DNA"/>
</dbReference>
<name>A0AAU2VVE4_9ACTN</name>
<accession>A0AAU2VVE4</accession>
<feature type="compositionally biased region" description="Low complexity" evidence="1">
    <location>
        <begin position="125"/>
        <end position="137"/>
    </location>
</feature>
<organism evidence="2">
    <name type="scientific">Streptomyces sp. NBC_00008</name>
    <dbReference type="NCBI Taxonomy" id="2903610"/>
    <lineage>
        <taxon>Bacteria</taxon>
        <taxon>Bacillati</taxon>
        <taxon>Actinomycetota</taxon>
        <taxon>Actinomycetes</taxon>
        <taxon>Kitasatosporales</taxon>
        <taxon>Streptomycetaceae</taxon>
        <taxon>Streptomyces</taxon>
    </lineage>
</organism>
<gene>
    <name evidence="2" type="ORF">OG398_26825</name>
</gene>
<protein>
    <submittedName>
        <fullName evidence="2">Uncharacterized protein</fullName>
    </submittedName>
</protein>
<feature type="region of interest" description="Disordered" evidence="1">
    <location>
        <begin position="104"/>
        <end position="149"/>
    </location>
</feature>
<proteinExistence type="predicted"/>